<sequence>MLIPGAHGRSWRFLASGVLGSDDNSTYLEEARRSLQAQLEEQTTNRAKQPAWGASASCAGHVAGSRFSEDGAGGPKKAAFPTPLCPVYVDHDRSSHAERLLLLDLLQRAGESDGEKVDIDTFPSVQYLLRLARNKPGQCRHEIRLCTSAAELDSAYEAGAVAATLDIQAAQLKGKPNRITVGTIAQIVRSDYEVGQWYYLDHHHAHALLGFYDSPFQSALIISYDGEGIPGLLLGDSI</sequence>
<comment type="caution">
    <text evidence="1">The sequence shown here is derived from an EMBL/GenBank/DDBJ whole genome shotgun (WGS) entry which is preliminary data.</text>
</comment>
<dbReference type="AlphaFoldDB" id="A0A1Q9DXH4"/>
<dbReference type="OrthoDB" id="10601981at2759"/>
<gene>
    <name evidence="1" type="ORF">AK812_SmicGene17514</name>
</gene>
<dbReference type="EMBL" id="LSRX01000347">
    <property type="protein sequence ID" value="OLP99883.1"/>
    <property type="molecule type" value="Genomic_DNA"/>
</dbReference>
<evidence type="ECO:0000313" key="1">
    <source>
        <dbReference type="EMBL" id="OLP99883.1"/>
    </source>
</evidence>
<proteinExistence type="predicted"/>
<evidence type="ECO:0000313" key="2">
    <source>
        <dbReference type="Proteomes" id="UP000186817"/>
    </source>
</evidence>
<keyword evidence="2" id="KW-1185">Reference proteome</keyword>
<name>A0A1Q9DXH4_SYMMI</name>
<dbReference type="Proteomes" id="UP000186817">
    <property type="component" value="Unassembled WGS sequence"/>
</dbReference>
<organism evidence="1 2">
    <name type="scientific">Symbiodinium microadriaticum</name>
    <name type="common">Dinoflagellate</name>
    <name type="synonym">Zooxanthella microadriatica</name>
    <dbReference type="NCBI Taxonomy" id="2951"/>
    <lineage>
        <taxon>Eukaryota</taxon>
        <taxon>Sar</taxon>
        <taxon>Alveolata</taxon>
        <taxon>Dinophyceae</taxon>
        <taxon>Suessiales</taxon>
        <taxon>Symbiodiniaceae</taxon>
        <taxon>Symbiodinium</taxon>
    </lineage>
</organism>
<dbReference type="Gene3D" id="3.30.420.40">
    <property type="match status" value="2"/>
</dbReference>
<protein>
    <submittedName>
        <fullName evidence="1">Uncharacterized protein</fullName>
    </submittedName>
</protein>
<reference evidence="1 2" key="1">
    <citation type="submission" date="2016-02" db="EMBL/GenBank/DDBJ databases">
        <title>Genome analysis of coral dinoflagellate symbionts highlights evolutionary adaptations to a symbiotic lifestyle.</title>
        <authorList>
            <person name="Aranda M."/>
            <person name="Li Y."/>
            <person name="Liew Y.J."/>
            <person name="Baumgarten S."/>
            <person name="Simakov O."/>
            <person name="Wilson M."/>
            <person name="Piel J."/>
            <person name="Ashoor H."/>
            <person name="Bougouffa S."/>
            <person name="Bajic V.B."/>
            <person name="Ryu T."/>
            <person name="Ravasi T."/>
            <person name="Bayer T."/>
            <person name="Micklem G."/>
            <person name="Kim H."/>
            <person name="Bhak J."/>
            <person name="Lajeunesse T.C."/>
            <person name="Voolstra C.R."/>
        </authorList>
    </citation>
    <scope>NUCLEOTIDE SEQUENCE [LARGE SCALE GENOMIC DNA]</scope>
    <source>
        <strain evidence="1 2">CCMP2467</strain>
    </source>
</reference>
<accession>A0A1Q9DXH4</accession>